<dbReference type="RefSeq" id="WP_369191398.1">
    <property type="nucleotide sequence ID" value="NZ_CP163431.1"/>
</dbReference>
<dbReference type="InterPro" id="IPR016163">
    <property type="entry name" value="Ald_DH_C"/>
</dbReference>
<dbReference type="FunFam" id="3.40.605.10:FF:000007">
    <property type="entry name" value="NAD/NADP-dependent betaine aldehyde dehydrogenase"/>
    <property type="match status" value="1"/>
</dbReference>
<evidence type="ECO:0000256" key="6">
    <source>
        <dbReference type="SAM" id="MobiDB-lite"/>
    </source>
</evidence>
<keyword evidence="2 5" id="KW-0560">Oxidoreductase</keyword>
<feature type="active site" evidence="4">
    <location>
        <position position="245"/>
    </location>
</feature>
<reference evidence="8" key="1">
    <citation type="submission" date="2024-07" db="EMBL/GenBank/DDBJ databases">
        <authorList>
            <person name="Yu S.T."/>
        </authorList>
    </citation>
    <scope>NUCLEOTIDE SEQUENCE</scope>
    <source>
        <strain evidence="8">R08</strain>
    </source>
</reference>
<evidence type="ECO:0000256" key="2">
    <source>
        <dbReference type="ARBA" id="ARBA00023002"/>
    </source>
</evidence>
<dbReference type="InterPro" id="IPR016162">
    <property type="entry name" value="Ald_DH_N"/>
</dbReference>
<evidence type="ECO:0000256" key="5">
    <source>
        <dbReference type="RuleBase" id="RU003345"/>
    </source>
</evidence>
<name>A0AB39MN93_9ACTN</name>
<protein>
    <submittedName>
        <fullName evidence="8">Benzaldehyde dehydrogenase</fullName>
    </submittedName>
</protein>
<dbReference type="AlphaFoldDB" id="A0AB39MN93"/>
<evidence type="ECO:0000256" key="3">
    <source>
        <dbReference type="ARBA" id="ARBA00023027"/>
    </source>
</evidence>
<dbReference type="PANTHER" id="PTHR42986:SF1">
    <property type="entry name" value="BENZALDEHYDE DEHYDROGENASE YFMT"/>
    <property type="match status" value="1"/>
</dbReference>
<evidence type="ECO:0000259" key="7">
    <source>
        <dbReference type="Pfam" id="PF00171"/>
    </source>
</evidence>
<dbReference type="SUPFAM" id="SSF53720">
    <property type="entry name" value="ALDH-like"/>
    <property type="match status" value="1"/>
</dbReference>
<organism evidence="8">
    <name type="scientific">Streptomyces sp. R08</name>
    <dbReference type="NCBI Taxonomy" id="3238624"/>
    <lineage>
        <taxon>Bacteria</taxon>
        <taxon>Bacillati</taxon>
        <taxon>Actinomycetota</taxon>
        <taxon>Actinomycetes</taxon>
        <taxon>Kitasatosporales</taxon>
        <taxon>Streptomycetaceae</taxon>
        <taxon>Streptomyces</taxon>
    </lineage>
</organism>
<feature type="domain" description="Aldehyde dehydrogenase" evidence="7">
    <location>
        <begin position="18"/>
        <end position="466"/>
    </location>
</feature>
<evidence type="ECO:0000256" key="1">
    <source>
        <dbReference type="ARBA" id="ARBA00009986"/>
    </source>
</evidence>
<keyword evidence="3" id="KW-0520">NAD</keyword>
<dbReference type="InterPro" id="IPR015590">
    <property type="entry name" value="Aldehyde_DH_dom"/>
</dbReference>
<dbReference type="GO" id="GO:0016620">
    <property type="term" value="F:oxidoreductase activity, acting on the aldehyde or oxo group of donors, NAD or NADP as acceptor"/>
    <property type="evidence" value="ECO:0007669"/>
    <property type="project" value="InterPro"/>
</dbReference>
<dbReference type="Gene3D" id="3.40.605.10">
    <property type="entry name" value="Aldehyde Dehydrogenase, Chain A, domain 1"/>
    <property type="match status" value="1"/>
</dbReference>
<dbReference type="InterPro" id="IPR029510">
    <property type="entry name" value="Ald_DH_CS_GLU"/>
</dbReference>
<dbReference type="PANTHER" id="PTHR42986">
    <property type="entry name" value="BENZALDEHYDE DEHYDROGENASE YFMT"/>
    <property type="match status" value="1"/>
</dbReference>
<dbReference type="CDD" id="cd07152">
    <property type="entry name" value="ALDH_BenzADH"/>
    <property type="match status" value="1"/>
</dbReference>
<comment type="similarity">
    <text evidence="1 5">Belongs to the aldehyde dehydrogenase family.</text>
</comment>
<evidence type="ECO:0000256" key="4">
    <source>
        <dbReference type="PROSITE-ProRule" id="PRU10007"/>
    </source>
</evidence>
<dbReference type="Gene3D" id="3.40.309.10">
    <property type="entry name" value="Aldehyde Dehydrogenase, Chain A, domain 2"/>
    <property type="match status" value="1"/>
</dbReference>
<dbReference type="PROSITE" id="PS00687">
    <property type="entry name" value="ALDEHYDE_DEHYDR_GLU"/>
    <property type="match status" value="1"/>
</dbReference>
<dbReference type="Pfam" id="PF00171">
    <property type="entry name" value="Aldedh"/>
    <property type="match status" value="1"/>
</dbReference>
<accession>A0AB39MN93</accession>
<feature type="region of interest" description="Disordered" evidence="6">
    <location>
        <begin position="1"/>
        <end position="27"/>
    </location>
</feature>
<gene>
    <name evidence="8" type="ORF">AB5J58_42555</name>
</gene>
<sequence length="478" mass="49512">MTLLDPKTWQSRPLSGPEYPVTEPATGDTLGTVTLAAAEDIRPAVEAARTAQAEWARVPHFVRAGVLRKAGDLFAAHAEELREWIVRESGSIPGKADFELHVAAQECYEAAALASRPAGQVLPTEAPRLSYTRRIPVGVVGVIAPFNAPLILSIRSVAPALALGNGVVLKPDPRTAVCGGLALAAVFAEAGLPEELFQVLPGGAEAGAALVADPQVPVISFTGSTAAGRAVGEAAGRHLKRAHLELGGNSALIVLADADLDAVISTAAWGSFFHQGQICMTTGRHLVHASLYDEYVERLAAKADSLAVGDPHRAQVHLGPIIDDAQLAKIHGLVEASTAGGARLAAGGTHEDLFYRPTVLAGVDDETPAYAEEVFGPVAPVRSFATADEAAALAAAGPYGLSLGIVTRDSARGLDLAERIPTGIVHINDQTVNDEAVAPFGGVAASGTGARFGGEANLEAFTDVRWTTVRGDVASYPF</sequence>
<evidence type="ECO:0000313" key="8">
    <source>
        <dbReference type="EMBL" id="XDQ06454.1"/>
    </source>
</evidence>
<dbReference type="InterPro" id="IPR016161">
    <property type="entry name" value="Ald_DH/histidinol_DH"/>
</dbReference>
<dbReference type="EMBL" id="CP163431">
    <property type="protein sequence ID" value="XDQ06454.1"/>
    <property type="molecule type" value="Genomic_DNA"/>
</dbReference>
<proteinExistence type="inferred from homology"/>